<dbReference type="GeneID" id="28965009"/>
<dbReference type="RefSeq" id="XP_018267325.2">
    <property type="nucleotide sequence ID" value="XM_018404671.2"/>
</dbReference>
<sequence length="439" mass="50003">MSQSAVDTADYLDPTEYTIRVASTKQAKKHIDATWEIPSWRKGMNRKQFDEFYEKEARSEWYQDGMSLKWVLVRKDDFDGEPLSFAETHRHSALYKPKSTSGATDERIEQGIFYNITAVVTPLAHRRRGYATHLMKLLHYTLLNPSSPGDPPSHIPPFPIEWGSPPPAIPDHLAQQIPSPIAATLWADIDPSFYERCTIGNVDGTGYNYHADWNRVCTFDLLPPASVNSQNEPEEYQWNTIHLKKMDEVKATLHDSIYKSIQRAGDSPKTIFTQDPTTAGALTYIGTRASFVDPRPEWATKIRAEQYPLGIKSIKKTKDGNDEEESIVLFALESFYLGEKFLITKIDDVQSDQIGSMVAELDKINHETGAKYSQAEFWGIDPDSTKWFESLQRECERSGRSFRTGIRSGEGKHVLAVCDYTQPGKDGFQMQDTQMWNWV</sequence>
<dbReference type="PANTHER" id="PTHR34815">
    <property type="entry name" value="LYSINE ACETYLTRANSFERASE"/>
    <property type="match status" value="1"/>
</dbReference>
<gene>
    <name evidence="1" type="ORF">I303_101302</name>
</gene>
<keyword evidence="2" id="KW-1185">Reference proteome</keyword>
<dbReference type="InterPro" id="IPR053013">
    <property type="entry name" value="LAT"/>
</dbReference>
<dbReference type="Proteomes" id="UP000078595">
    <property type="component" value="Chromosome 1"/>
</dbReference>
<dbReference type="PANTHER" id="PTHR34815:SF2">
    <property type="entry name" value="N-ACETYLTRANSFERASE DOMAIN-CONTAINING PROTEIN"/>
    <property type="match status" value="1"/>
</dbReference>
<reference evidence="1" key="2">
    <citation type="submission" date="2024-02" db="EMBL/GenBank/DDBJ databases">
        <title>Comparative genomics of Cryptococcus and Kwoniella reveals pathogenesis evolution and contrasting modes of karyotype evolution via chromosome fusion or intercentromeric recombination.</title>
        <authorList>
            <person name="Coelho M.A."/>
            <person name="David-Palma M."/>
            <person name="Shea T."/>
            <person name="Bowers K."/>
            <person name="McGinley-Smith S."/>
            <person name="Mohammad A.W."/>
            <person name="Gnirke A."/>
            <person name="Yurkov A.M."/>
            <person name="Nowrousian M."/>
            <person name="Sun S."/>
            <person name="Cuomo C.A."/>
            <person name="Heitman J."/>
        </authorList>
    </citation>
    <scope>NUCLEOTIDE SEQUENCE</scope>
    <source>
        <strain evidence="1">CBS 10117</strain>
    </source>
</reference>
<organism evidence="1 2">
    <name type="scientific">Kwoniella dejecticola CBS 10117</name>
    <dbReference type="NCBI Taxonomy" id="1296121"/>
    <lineage>
        <taxon>Eukaryota</taxon>
        <taxon>Fungi</taxon>
        <taxon>Dikarya</taxon>
        <taxon>Basidiomycota</taxon>
        <taxon>Agaricomycotina</taxon>
        <taxon>Tremellomycetes</taxon>
        <taxon>Tremellales</taxon>
        <taxon>Cryptococcaceae</taxon>
        <taxon>Kwoniella</taxon>
    </lineage>
</organism>
<proteinExistence type="predicted"/>
<evidence type="ECO:0008006" key="3">
    <source>
        <dbReference type="Google" id="ProtNLM"/>
    </source>
</evidence>
<protein>
    <recommendedName>
        <fullName evidence="3">N-acetyltransferase domain-containing protein</fullName>
    </recommendedName>
</protein>
<name>A0AAJ8KJE1_9TREE</name>
<dbReference type="AlphaFoldDB" id="A0AAJ8KJE1"/>
<dbReference type="EMBL" id="CP144530">
    <property type="protein sequence ID" value="WWC58758.1"/>
    <property type="molecule type" value="Genomic_DNA"/>
</dbReference>
<evidence type="ECO:0000313" key="1">
    <source>
        <dbReference type="EMBL" id="WWC58758.1"/>
    </source>
</evidence>
<accession>A0AAJ8KJE1</accession>
<reference evidence="1" key="1">
    <citation type="submission" date="2013-07" db="EMBL/GenBank/DDBJ databases">
        <authorList>
            <consortium name="The Broad Institute Genome Sequencing Platform"/>
            <person name="Cuomo C."/>
            <person name="Litvintseva A."/>
            <person name="Chen Y."/>
            <person name="Heitman J."/>
            <person name="Sun S."/>
            <person name="Springer D."/>
            <person name="Dromer F."/>
            <person name="Young S.K."/>
            <person name="Zeng Q."/>
            <person name="Gargeya S."/>
            <person name="Fitzgerald M."/>
            <person name="Abouelleil A."/>
            <person name="Alvarado L."/>
            <person name="Berlin A.M."/>
            <person name="Chapman S.B."/>
            <person name="Dewar J."/>
            <person name="Goldberg J."/>
            <person name="Griggs A."/>
            <person name="Gujja S."/>
            <person name="Hansen M."/>
            <person name="Howarth C."/>
            <person name="Imamovic A."/>
            <person name="Larimer J."/>
            <person name="McCowan C."/>
            <person name="Murphy C."/>
            <person name="Pearson M."/>
            <person name="Priest M."/>
            <person name="Roberts A."/>
            <person name="Saif S."/>
            <person name="Shea T."/>
            <person name="Sykes S."/>
            <person name="Wortman J."/>
            <person name="Nusbaum C."/>
            <person name="Birren B."/>
        </authorList>
    </citation>
    <scope>NUCLEOTIDE SEQUENCE</scope>
    <source>
        <strain evidence="1">CBS 10117</strain>
    </source>
</reference>
<evidence type="ECO:0000313" key="2">
    <source>
        <dbReference type="Proteomes" id="UP000078595"/>
    </source>
</evidence>
<dbReference type="KEGG" id="kdj:28965009"/>